<dbReference type="CDD" id="cd06257">
    <property type="entry name" value="DnaJ"/>
    <property type="match status" value="1"/>
</dbReference>
<dbReference type="EMBL" id="MN739153">
    <property type="protein sequence ID" value="QHS90884.1"/>
    <property type="molecule type" value="Genomic_DNA"/>
</dbReference>
<dbReference type="SUPFAM" id="SSF49493">
    <property type="entry name" value="HSP40/DnaJ peptide-binding domain"/>
    <property type="match status" value="1"/>
</dbReference>
<proteinExistence type="predicted"/>
<dbReference type="SUPFAM" id="SSF46565">
    <property type="entry name" value="Chaperone J-domain"/>
    <property type="match status" value="1"/>
</dbReference>
<dbReference type="SMART" id="SM00271">
    <property type="entry name" value="DnaJ"/>
    <property type="match status" value="1"/>
</dbReference>
<organism evidence="2">
    <name type="scientific">viral metagenome</name>
    <dbReference type="NCBI Taxonomy" id="1070528"/>
    <lineage>
        <taxon>unclassified sequences</taxon>
        <taxon>metagenomes</taxon>
        <taxon>organismal metagenomes</taxon>
    </lineage>
</organism>
<dbReference type="GO" id="GO:0030544">
    <property type="term" value="F:Hsp70 protein binding"/>
    <property type="evidence" value="ECO:0007669"/>
    <property type="project" value="InterPro"/>
</dbReference>
<name>A0A6C0BGM1_9ZZZZ</name>
<evidence type="ECO:0000259" key="1">
    <source>
        <dbReference type="PROSITE" id="PS50076"/>
    </source>
</evidence>
<sequence>MESIDYYEVLGIGPKSTEEEIRKAYKKLALKYHPDKFIGNENLFKNINEAYHVLNDPEKRRIYDGMRECNFDECLGSNGTFNIKDILNILIILLTKIINNKKIDKHITICIDVNLEDIYKAETKKIVITTKKLDGRTITKNIYIPLTNVQNKYIFENQGDEIAKCTFNNIIVKLNIKPHDYVKRDTILYEYDLFIEEDMNLYEYYSGIDRYVDFFDEKLHIKKKRDTSSSEFSIVCKIDNKGLPYIENDEEKRGNLYIYFRLRLPPCIDCEAMDFINEHFNK</sequence>
<protein>
    <recommendedName>
        <fullName evidence="1">J domain-containing protein</fullName>
    </recommendedName>
</protein>
<dbReference type="PANTHER" id="PTHR43888">
    <property type="entry name" value="DNAJ-LIKE-2, ISOFORM A-RELATED"/>
    <property type="match status" value="1"/>
</dbReference>
<reference evidence="2" key="1">
    <citation type="journal article" date="2020" name="Nature">
        <title>Giant virus diversity and host interactions through global metagenomics.</title>
        <authorList>
            <person name="Schulz F."/>
            <person name="Roux S."/>
            <person name="Paez-Espino D."/>
            <person name="Jungbluth S."/>
            <person name="Walsh D.A."/>
            <person name="Denef V.J."/>
            <person name="McMahon K.D."/>
            <person name="Konstantinidis K.T."/>
            <person name="Eloe-Fadrosh E.A."/>
            <person name="Kyrpides N.C."/>
            <person name="Woyke T."/>
        </authorList>
    </citation>
    <scope>NUCLEOTIDE SEQUENCE</scope>
    <source>
        <strain evidence="2">GVMAG-M-3300010354-11</strain>
    </source>
</reference>
<dbReference type="PROSITE" id="PS50076">
    <property type="entry name" value="DNAJ_2"/>
    <property type="match status" value="1"/>
</dbReference>
<dbReference type="Gene3D" id="1.10.287.110">
    <property type="entry name" value="DnaJ domain"/>
    <property type="match status" value="1"/>
</dbReference>
<dbReference type="GO" id="GO:0051082">
    <property type="term" value="F:unfolded protein binding"/>
    <property type="evidence" value="ECO:0007669"/>
    <property type="project" value="InterPro"/>
</dbReference>
<accession>A0A6C0BGM1</accession>
<dbReference type="InterPro" id="IPR036869">
    <property type="entry name" value="J_dom_sf"/>
</dbReference>
<dbReference type="Gene3D" id="2.60.260.20">
    <property type="entry name" value="Urease metallochaperone UreE, N-terminal domain"/>
    <property type="match status" value="2"/>
</dbReference>
<dbReference type="AlphaFoldDB" id="A0A6C0BGM1"/>
<dbReference type="GO" id="GO:0006457">
    <property type="term" value="P:protein folding"/>
    <property type="evidence" value="ECO:0007669"/>
    <property type="project" value="InterPro"/>
</dbReference>
<dbReference type="Pfam" id="PF01556">
    <property type="entry name" value="DnaJ_C"/>
    <property type="match status" value="1"/>
</dbReference>
<dbReference type="Pfam" id="PF00226">
    <property type="entry name" value="DnaJ"/>
    <property type="match status" value="1"/>
</dbReference>
<dbReference type="PRINTS" id="PR00625">
    <property type="entry name" value="JDOMAIN"/>
</dbReference>
<dbReference type="InterPro" id="IPR008971">
    <property type="entry name" value="HSP40/DnaJ_pept-bd"/>
</dbReference>
<dbReference type="InterPro" id="IPR002939">
    <property type="entry name" value="DnaJ_C"/>
</dbReference>
<dbReference type="InterPro" id="IPR044713">
    <property type="entry name" value="DNJA1/2-like"/>
</dbReference>
<evidence type="ECO:0000313" key="2">
    <source>
        <dbReference type="EMBL" id="QHS90884.1"/>
    </source>
</evidence>
<dbReference type="InterPro" id="IPR001623">
    <property type="entry name" value="DnaJ_domain"/>
</dbReference>
<feature type="domain" description="J" evidence="1">
    <location>
        <begin position="5"/>
        <end position="67"/>
    </location>
</feature>